<dbReference type="AlphaFoldDB" id="A0A5J4TM58"/>
<accession>A0A5J4TM58</accession>
<dbReference type="Proteomes" id="UP000324800">
    <property type="component" value="Unassembled WGS sequence"/>
</dbReference>
<reference evidence="1 2" key="1">
    <citation type="submission" date="2019-03" db="EMBL/GenBank/DDBJ databases">
        <title>Single cell metagenomics reveals metabolic interactions within the superorganism composed of flagellate Streblomastix strix and complex community of Bacteroidetes bacteria on its surface.</title>
        <authorList>
            <person name="Treitli S.C."/>
            <person name="Kolisko M."/>
            <person name="Husnik F."/>
            <person name="Keeling P."/>
            <person name="Hampl V."/>
        </authorList>
    </citation>
    <scope>NUCLEOTIDE SEQUENCE [LARGE SCALE GENOMIC DNA]</scope>
    <source>
        <strain evidence="1">ST1C</strain>
    </source>
</reference>
<sequence>MYSGHELEGYSFDQDFNVYYHNGLRYRKLNQPTTPVVWLNPIAIDCYI</sequence>
<evidence type="ECO:0000313" key="1">
    <source>
        <dbReference type="EMBL" id="KAA6358900.1"/>
    </source>
</evidence>
<dbReference type="EMBL" id="SNRW01029197">
    <property type="protein sequence ID" value="KAA6358900.1"/>
    <property type="molecule type" value="Genomic_DNA"/>
</dbReference>
<gene>
    <name evidence="1" type="ORF">EZS28_045573</name>
</gene>
<comment type="caution">
    <text evidence="1">The sequence shown here is derived from an EMBL/GenBank/DDBJ whole genome shotgun (WGS) entry which is preliminary data.</text>
</comment>
<evidence type="ECO:0000313" key="2">
    <source>
        <dbReference type="Proteomes" id="UP000324800"/>
    </source>
</evidence>
<name>A0A5J4TM58_9EUKA</name>
<proteinExistence type="predicted"/>
<feature type="non-terminal residue" evidence="1">
    <location>
        <position position="48"/>
    </location>
</feature>
<organism evidence="1 2">
    <name type="scientific">Streblomastix strix</name>
    <dbReference type="NCBI Taxonomy" id="222440"/>
    <lineage>
        <taxon>Eukaryota</taxon>
        <taxon>Metamonada</taxon>
        <taxon>Preaxostyla</taxon>
        <taxon>Oxymonadida</taxon>
        <taxon>Streblomastigidae</taxon>
        <taxon>Streblomastix</taxon>
    </lineage>
</organism>
<protein>
    <submittedName>
        <fullName evidence="1">Uncharacterized protein</fullName>
    </submittedName>
</protein>